<evidence type="ECO:0000313" key="4">
    <source>
        <dbReference type="Proteomes" id="UP000177112"/>
    </source>
</evidence>
<reference evidence="3 4" key="1">
    <citation type="journal article" date="2016" name="Nat. Commun.">
        <title>Thousands of microbial genomes shed light on interconnected biogeochemical processes in an aquifer system.</title>
        <authorList>
            <person name="Anantharaman K."/>
            <person name="Brown C.T."/>
            <person name="Hug L.A."/>
            <person name="Sharon I."/>
            <person name="Castelle C.J."/>
            <person name="Probst A.J."/>
            <person name="Thomas B.C."/>
            <person name="Singh A."/>
            <person name="Wilkins M.J."/>
            <person name="Karaoz U."/>
            <person name="Brodie E.L."/>
            <person name="Williams K.H."/>
            <person name="Hubbard S.S."/>
            <person name="Banfield J.F."/>
        </authorList>
    </citation>
    <scope>NUCLEOTIDE SEQUENCE [LARGE SCALE GENOMIC DNA]</scope>
</reference>
<dbReference type="GO" id="GO:0030246">
    <property type="term" value="F:carbohydrate binding"/>
    <property type="evidence" value="ECO:0007669"/>
    <property type="project" value="InterPro"/>
</dbReference>
<keyword evidence="1" id="KW-0472">Membrane</keyword>
<dbReference type="InterPro" id="IPR008965">
    <property type="entry name" value="CBM2/CBM3_carb-bd_dom_sf"/>
</dbReference>
<gene>
    <name evidence="3" type="ORF">A3B84_02400</name>
</gene>
<evidence type="ECO:0000256" key="1">
    <source>
        <dbReference type="SAM" id="Phobius"/>
    </source>
</evidence>
<organism evidence="3 4">
    <name type="scientific">Candidatus Nomurabacteria bacterium RIFCSPHIGHO2_02_FULL_35_13</name>
    <dbReference type="NCBI Taxonomy" id="1801748"/>
    <lineage>
        <taxon>Bacteria</taxon>
        <taxon>Candidatus Nomuraibacteriota</taxon>
    </lineage>
</organism>
<evidence type="ECO:0008006" key="5">
    <source>
        <dbReference type="Google" id="ProtNLM"/>
    </source>
</evidence>
<name>A0A1F6VNI0_9BACT</name>
<sequence>MKKNFKIKLIILLTLVFFFSRHVLAAGLELNAERNTLQENEVFMLTVFLNTEGDSINTVEGNLKYDDNFLKAEIVNIGGSFISFWVEKPNLKTLETIHFSGIIPGGISTVKGEVFKIVFRTKKTGDTNLLLNNVNLFLNDGEGSLAPAKIINTNIKIIQGVNAQNTLDLISGDKIFPEKFNIMRSQDSSLFDNKYFIAFSTTDKNSGIDHYQVCELFKCVKAESPFLLKNQTPFYHVKVNAYDMNGNFTSSTLISPWLILLTASLLSVIFIFGFYFYRRYLYNYRI</sequence>
<dbReference type="Proteomes" id="UP000177112">
    <property type="component" value="Unassembled WGS sequence"/>
</dbReference>
<protein>
    <recommendedName>
        <fullName evidence="5">Cohesin domain-containing protein</fullName>
    </recommendedName>
</protein>
<dbReference type="AlphaFoldDB" id="A0A1F6VNI0"/>
<keyword evidence="1" id="KW-1133">Transmembrane helix</keyword>
<dbReference type="Gene3D" id="2.60.40.680">
    <property type="match status" value="1"/>
</dbReference>
<feature type="transmembrane region" description="Helical" evidence="1">
    <location>
        <begin position="257"/>
        <end position="277"/>
    </location>
</feature>
<accession>A0A1F6VNI0</accession>
<dbReference type="STRING" id="1801748.A3B84_02400"/>
<keyword evidence="1" id="KW-0812">Transmembrane</keyword>
<evidence type="ECO:0000256" key="2">
    <source>
        <dbReference type="SAM" id="SignalP"/>
    </source>
</evidence>
<evidence type="ECO:0000313" key="3">
    <source>
        <dbReference type="EMBL" id="OGI71005.1"/>
    </source>
</evidence>
<dbReference type="EMBL" id="MFTY01000023">
    <property type="protein sequence ID" value="OGI71005.1"/>
    <property type="molecule type" value="Genomic_DNA"/>
</dbReference>
<proteinExistence type="predicted"/>
<comment type="caution">
    <text evidence="3">The sequence shown here is derived from an EMBL/GenBank/DDBJ whole genome shotgun (WGS) entry which is preliminary data.</text>
</comment>
<dbReference type="SUPFAM" id="SSF49384">
    <property type="entry name" value="Carbohydrate-binding domain"/>
    <property type="match status" value="1"/>
</dbReference>
<feature type="chain" id="PRO_5009527297" description="Cohesin domain-containing protein" evidence="2">
    <location>
        <begin position="26"/>
        <end position="286"/>
    </location>
</feature>
<feature type="signal peptide" evidence="2">
    <location>
        <begin position="1"/>
        <end position="25"/>
    </location>
</feature>
<keyword evidence="2" id="KW-0732">Signal</keyword>